<evidence type="ECO:0000313" key="19">
    <source>
        <dbReference type="Proteomes" id="UP000886800"/>
    </source>
</evidence>
<keyword evidence="9 16" id="KW-0521">NADP</keyword>
<dbReference type="Pfam" id="PF02873">
    <property type="entry name" value="MurB_C"/>
    <property type="match status" value="1"/>
</dbReference>
<comment type="catalytic activity">
    <reaction evidence="15 16">
        <text>UDP-N-acetyl-alpha-D-muramate + NADP(+) = UDP-N-acetyl-3-O-(1-carboxyvinyl)-alpha-D-glucosamine + NADPH + H(+)</text>
        <dbReference type="Rhea" id="RHEA:12248"/>
        <dbReference type="ChEBI" id="CHEBI:15378"/>
        <dbReference type="ChEBI" id="CHEBI:57783"/>
        <dbReference type="ChEBI" id="CHEBI:58349"/>
        <dbReference type="ChEBI" id="CHEBI:68483"/>
        <dbReference type="ChEBI" id="CHEBI:70757"/>
        <dbReference type="EC" id="1.3.1.98"/>
    </reaction>
</comment>
<dbReference type="Gene3D" id="3.90.78.10">
    <property type="entry name" value="UDP-N-acetylenolpyruvoylglucosamine reductase, C-terminal domain"/>
    <property type="match status" value="1"/>
</dbReference>
<dbReference type="InterPro" id="IPR036318">
    <property type="entry name" value="FAD-bd_PCMH-like_sf"/>
</dbReference>
<keyword evidence="10 16" id="KW-0133">Cell shape</keyword>
<keyword evidence="13 16" id="KW-0131">Cell cycle</keyword>
<dbReference type="GO" id="GO:0008360">
    <property type="term" value="P:regulation of cell shape"/>
    <property type="evidence" value="ECO:0007669"/>
    <property type="project" value="UniProtKB-KW"/>
</dbReference>
<comment type="caution">
    <text evidence="18">The sequence shown here is derived from an EMBL/GenBank/DDBJ whole genome shotgun (WGS) entry which is preliminary data.</text>
</comment>
<evidence type="ECO:0000256" key="1">
    <source>
        <dbReference type="ARBA" id="ARBA00001974"/>
    </source>
</evidence>
<dbReference type="EMBL" id="DXES01000163">
    <property type="protein sequence ID" value="HIX66070.1"/>
    <property type="molecule type" value="Genomic_DNA"/>
</dbReference>
<dbReference type="InterPro" id="IPR036635">
    <property type="entry name" value="MurB_C_sf"/>
</dbReference>
<comment type="subcellular location">
    <subcellularLocation>
        <location evidence="3 16">Cytoplasm</location>
    </subcellularLocation>
</comment>
<dbReference type="Gene3D" id="3.30.43.10">
    <property type="entry name" value="Uridine Diphospho-n-acetylenolpyruvylglucosamine Reductase, domain 2"/>
    <property type="match status" value="1"/>
</dbReference>
<evidence type="ECO:0000256" key="7">
    <source>
        <dbReference type="ARBA" id="ARBA00022630"/>
    </source>
</evidence>
<organism evidence="18 19">
    <name type="scientific">Candidatus Anaerotruncus excrementipullorum</name>
    <dbReference type="NCBI Taxonomy" id="2838465"/>
    <lineage>
        <taxon>Bacteria</taxon>
        <taxon>Bacillati</taxon>
        <taxon>Bacillota</taxon>
        <taxon>Clostridia</taxon>
        <taxon>Eubacteriales</taxon>
        <taxon>Oscillospiraceae</taxon>
        <taxon>Anaerotruncus</taxon>
    </lineage>
</organism>
<dbReference type="InterPro" id="IPR016167">
    <property type="entry name" value="FAD-bd_PCMH_sub1"/>
</dbReference>
<dbReference type="GO" id="GO:0005829">
    <property type="term" value="C:cytosol"/>
    <property type="evidence" value="ECO:0007669"/>
    <property type="project" value="TreeGrafter"/>
</dbReference>
<dbReference type="EC" id="1.3.1.98" evidence="16"/>
<dbReference type="PANTHER" id="PTHR21071:SF4">
    <property type="entry name" value="UDP-N-ACETYLENOLPYRUVOYLGLUCOSAMINE REDUCTASE"/>
    <property type="match status" value="1"/>
</dbReference>
<keyword evidence="11 16" id="KW-0573">Peptidoglycan synthesis</keyword>
<evidence type="ECO:0000256" key="15">
    <source>
        <dbReference type="ARBA" id="ARBA00048914"/>
    </source>
</evidence>
<feature type="domain" description="FAD-binding PCMH-type" evidence="17">
    <location>
        <begin position="8"/>
        <end position="177"/>
    </location>
</feature>
<protein>
    <recommendedName>
        <fullName evidence="16">UDP-N-acetylenolpyruvoylglucosamine reductase</fullName>
        <ecNumber evidence="16">1.3.1.98</ecNumber>
    </recommendedName>
    <alternativeName>
        <fullName evidence="16">UDP-N-acetylmuramate dehydrogenase</fullName>
    </alternativeName>
</protein>
<dbReference type="Pfam" id="PF01565">
    <property type="entry name" value="FAD_binding_4"/>
    <property type="match status" value="1"/>
</dbReference>
<reference evidence="18" key="1">
    <citation type="journal article" date="2021" name="PeerJ">
        <title>Extensive microbial diversity within the chicken gut microbiome revealed by metagenomics and culture.</title>
        <authorList>
            <person name="Gilroy R."/>
            <person name="Ravi A."/>
            <person name="Getino M."/>
            <person name="Pursley I."/>
            <person name="Horton D.L."/>
            <person name="Alikhan N.F."/>
            <person name="Baker D."/>
            <person name="Gharbi K."/>
            <person name="Hall N."/>
            <person name="Watson M."/>
            <person name="Adriaenssens E.M."/>
            <person name="Foster-Nyarko E."/>
            <person name="Jarju S."/>
            <person name="Secka A."/>
            <person name="Antonio M."/>
            <person name="Oren A."/>
            <person name="Chaudhuri R.R."/>
            <person name="La Ragione R."/>
            <person name="Hildebrand F."/>
            <person name="Pallen M.J."/>
        </authorList>
    </citation>
    <scope>NUCLEOTIDE SEQUENCE</scope>
    <source>
        <strain evidence="18">CHK188-5543</strain>
    </source>
</reference>
<feature type="active site" evidence="16">
    <location>
        <position position="276"/>
    </location>
</feature>
<evidence type="ECO:0000256" key="10">
    <source>
        <dbReference type="ARBA" id="ARBA00022960"/>
    </source>
</evidence>
<dbReference type="InterPro" id="IPR006094">
    <property type="entry name" value="Oxid_FAD_bind_N"/>
</dbReference>
<evidence type="ECO:0000256" key="8">
    <source>
        <dbReference type="ARBA" id="ARBA00022827"/>
    </source>
</evidence>
<dbReference type="HAMAP" id="MF_00037">
    <property type="entry name" value="MurB"/>
    <property type="match status" value="1"/>
</dbReference>
<evidence type="ECO:0000313" key="18">
    <source>
        <dbReference type="EMBL" id="HIX66070.1"/>
    </source>
</evidence>
<evidence type="ECO:0000256" key="5">
    <source>
        <dbReference type="ARBA" id="ARBA00022490"/>
    </source>
</evidence>
<evidence type="ECO:0000256" key="13">
    <source>
        <dbReference type="ARBA" id="ARBA00023306"/>
    </source>
</evidence>
<evidence type="ECO:0000259" key="17">
    <source>
        <dbReference type="PROSITE" id="PS51387"/>
    </source>
</evidence>
<feature type="active site" evidence="16">
    <location>
        <position position="155"/>
    </location>
</feature>
<comment type="function">
    <text evidence="2 16">Cell wall formation.</text>
</comment>
<dbReference type="InterPro" id="IPR016169">
    <property type="entry name" value="FAD-bd_PCMH_sub2"/>
</dbReference>
<evidence type="ECO:0000256" key="14">
    <source>
        <dbReference type="ARBA" id="ARBA00023316"/>
    </source>
</evidence>
<evidence type="ECO:0000256" key="2">
    <source>
        <dbReference type="ARBA" id="ARBA00003921"/>
    </source>
</evidence>
<dbReference type="SUPFAM" id="SSF56194">
    <property type="entry name" value="Uridine diphospho-N-Acetylenolpyruvylglucosamine reductase, MurB, C-terminal domain"/>
    <property type="match status" value="1"/>
</dbReference>
<dbReference type="InterPro" id="IPR011601">
    <property type="entry name" value="MurB_C"/>
</dbReference>
<evidence type="ECO:0000256" key="16">
    <source>
        <dbReference type="HAMAP-Rule" id="MF_00037"/>
    </source>
</evidence>
<keyword evidence="12 16" id="KW-0560">Oxidoreductase</keyword>
<dbReference type="GO" id="GO:0071555">
    <property type="term" value="P:cell wall organization"/>
    <property type="evidence" value="ECO:0007669"/>
    <property type="project" value="UniProtKB-KW"/>
</dbReference>
<keyword evidence="6 16" id="KW-0132">Cell division</keyword>
<dbReference type="GO" id="GO:0051301">
    <property type="term" value="P:cell division"/>
    <property type="evidence" value="ECO:0007669"/>
    <property type="project" value="UniProtKB-KW"/>
</dbReference>
<dbReference type="AlphaFoldDB" id="A0A9D2B7F5"/>
<evidence type="ECO:0000256" key="3">
    <source>
        <dbReference type="ARBA" id="ARBA00004496"/>
    </source>
</evidence>
<dbReference type="InterPro" id="IPR016166">
    <property type="entry name" value="FAD-bd_PCMH"/>
</dbReference>
<keyword evidence="14 16" id="KW-0961">Cell wall biogenesis/degradation</keyword>
<gene>
    <name evidence="16 18" type="primary">murB</name>
    <name evidence="18" type="ORF">H9736_07455</name>
</gene>
<accession>A0A9D2B7F5</accession>
<evidence type="ECO:0000256" key="4">
    <source>
        <dbReference type="ARBA" id="ARBA00004752"/>
    </source>
</evidence>
<dbReference type="Gene3D" id="3.30.465.10">
    <property type="match status" value="1"/>
</dbReference>
<keyword evidence="5 16" id="KW-0963">Cytoplasm</keyword>
<keyword evidence="7 16" id="KW-0285">Flavoprotein</keyword>
<feature type="active site" description="Proton donor" evidence="16">
    <location>
        <position position="206"/>
    </location>
</feature>
<reference evidence="18" key="2">
    <citation type="submission" date="2021-04" db="EMBL/GenBank/DDBJ databases">
        <authorList>
            <person name="Gilroy R."/>
        </authorList>
    </citation>
    <scope>NUCLEOTIDE SEQUENCE</scope>
    <source>
        <strain evidence="18">CHK188-5543</strain>
    </source>
</reference>
<dbReference type="GO" id="GO:0008762">
    <property type="term" value="F:UDP-N-acetylmuramate dehydrogenase activity"/>
    <property type="evidence" value="ECO:0007669"/>
    <property type="project" value="UniProtKB-UniRule"/>
</dbReference>
<evidence type="ECO:0000256" key="11">
    <source>
        <dbReference type="ARBA" id="ARBA00022984"/>
    </source>
</evidence>
<dbReference type="Proteomes" id="UP000886800">
    <property type="component" value="Unassembled WGS sequence"/>
</dbReference>
<sequence>MGRHTTFRIGGPADLFLRPRSAAQAAALAAQARALGVPVLFLGRGSNLVVADEGFRGAVVTLEEVAGEGPRLAADGLVDCPAGVNLAALCKFAAAQGLSGLEFAYGIPGSLGGGVFMNAGAYGGELGQVVEQVDFWDEEGRPHTLAGAALGFSYRHSWFAGHPGCLIAGARLALCPGDPAEIAAKMEEHLRARREKQPLDYPSAGSAFKRPAGAYAAQLIDSCGLKGLRVGDAMVSEKHAGFIVNCGRATCADVRELVEQVRAAVQARTGYLLECEIKFV</sequence>
<evidence type="ECO:0000256" key="12">
    <source>
        <dbReference type="ARBA" id="ARBA00023002"/>
    </source>
</evidence>
<comment type="cofactor">
    <cofactor evidence="1 16">
        <name>FAD</name>
        <dbReference type="ChEBI" id="CHEBI:57692"/>
    </cofactor>
</comment>
<evidence type="ECO:0000256" key="6">
    <source>
        <dbReference type="ARBA" id="ARBA00022618"/>
    </source>
</evidence>
<dbReference type="GO" id="GO:0071949">
    <property type="term" value="F:FAD binding"/>
    <property type="evidence" value="ECO:0007669"/>
    <property type="project" value="InterPro"/>
</dbReference>
<proteinExistence type="inferred from homology"/>
<comment type="pathway">
    <text evidence="4 16">Cell wall biogenesis; peptidoglycan biosynthesis.</text>
</comment>
<evidence type="ECO:0000256" key="9">
    <source>
        <dbReference type="ARBA" id="ARBA00022857"/>
    </source>
</evidence>
<dbReference type="NCBIfam" id="TIGR00179">
    <property type="entry name" value="murB"/>
    <property type="match status" value="1"/>
</dbReference>
<keyword evidence="8 16" id="KW-0274">FAD</keyword>
<dbReference type="PANTHER" id="PTHR21071">
    <property type="entry name" value="UDP-N-ACETYLENOLPYRUVOYLGLUCOSAMINE REDUCTASE"/>
    <property type="match status" value="1"/>
</dbReference>
<comment type="similarity">
    <text evidence="16">Belongs to the MurB family.</text>
</comment>
<dbReference type="NCBIfam" id="NF010480">
    <property type="entry name" value="PRK13905.1"/>
    <property type="match status" value="1"/>
</dbReference>
<name>A0A9D2B7F5_9FIRM</name>
<dbReference type="InterPro" id="IPR003170">
    <property type="entry name" value="MurB"/>
</dbReference>
<dbReference type="PROSITE" id="PS51387">
    <property type="entry name" value="FAD_PCMH"/>
    <property type="match status" value="1"/>
</dbReference>
<dbReference type="GO" id="GO:0009252">
    <property type="term" value="P:peptidoglycan biosynthetic process"/>
    <property type="evidence" value="ECO:0007669"/>
    <property type="project" value="UniProtKB-UniRule"/>
</dbReference>
<dbReference type="SUPFAM" id="SSF56176">
    <property type="entry name" value="FAD-binding/transporter-associated domain-like"/>
    <property type="match status" value="1"/>
</dbReference>